<evidence type="ECO:0000313" key="9">
    <source>
        <dbReference type="EMBL" id="PSR33520.1"/>
    </source>
</evidence>
<gene>
    <name evidence="9" type="ORF">C7B46_09580</name>
</gene>
<dbReference type="PANTHER" id="PTHR30603">
    <property type="entry name" value="RNA POLYMERASE SIGMA FACTOR RPO"/>
    <property type="match status" value="1"/>
</dbReference>
<comment type="function">
    <text evidence="6">Sigma factors are initiation factors that promote the attachment of RNA polymerase to specific initiation sites and are then released.</text>
</comment>
<evidence type="ECO:0000313" key="10">
    <source>
        <dbReference type="Proteomes" id="UP000242972"/>
    </source>
</evidence>
<evidence type="ECO:0000256" key="4">
    <source>
        <dbReference type="ARBA" id="ARBA00023125"/>
    </source>
</evidence>
<comment type="similarity">
    <text evidence="6">Belongs to the sigma-70 factor family.</text>
</comment>
<dbReference type="Pfam" id="PF04542">
    <property type="entry name" value="Sigma70_r2"/>
    <property type="match status" value="1"/>
</dbReference>
<dbReference type="SUPFAM" id="SSF88659">
    <property type="entry name" value="Sigma3 and sigma4 domains of RNA polymerase sigma factors"/>
    <property type="match status" value="2"/>
</dbReference>
<evidence type="ECO:0000256" key="2">
    <source>
        <dbReference type="ARBA" id="ARBA00023015"/>
    </source>
</evidence>
<accession>A0A2T2XGB6</accession>
<dbReference type="CDD" id="cd06171">
    <property type="entry name" value="Sigma70_r4"/>
    <property type="match status" value="1"/>
</dbReference>
<dbReference type="AlphaFoldDB" id="A0A2T2XGB6"/>
<keyword evidence="4 6" id="KW-0238">DNA-binding</keyword>
<dbReference type="Proteomes" id="UP000242972">
    <property type="component" value="Unassembled WGS sequence"/>
</dbReference>
<dbReference type="InterPro" id="IPR007627">
    <property type="entry name" value="RNA_pol_sigma70_r2"/>
</dbReference>
<dbReference type="InterPro" id="IPR014322">
    <property type="entry name" value="RNA_pol_sigma-B/F/G"/>
</dbReference>
<dbReference type="PANTHER" id="PTHR30603:SF17">
    <property type="entry name" value="RNA POLYMERASE SIGMA-G FACTOR"/>
    <property type="match status" value="1"/>
</dbReference>
<evidence type="ECO:0000256" key="3">
    <source>
        <dbReference type="ARBA" id="ARBA00023082"/>
    </source>
</evidence>
<evidence type="ECO:0000259" key="7">
    <source>
        <dbReference type="PROSITE" id="PS00715"/>
    </source>
</evidence>
<comment type="caution">
    <text evidence="9">The sequence shown here is derived from an EMBL/GenBank/DDBJ whole genome shotgun (WGS) entry which is preliminary data.</text>
</comment>
<proteinExistence type="inferred from homology"/>
<evidence type="ECO:0000256" key="5">
    <source>
        <dbReference type="ARBA" id="ARBA00023163"/>
    </source>
</evidence>
<dbReference type="PROSITE" id="PS00716">
    <property type="entry name" value="SIGMA70_2"/>
    <property type="match status" value="1"/>
</dbReference>
<dbReference type="InterPro" id="IPR000943">
    <property type="entry name" value="RNA_pol_sigma70"/>
</dbReference>
<sequence>MPNDEPGYPTSSAEELDLYRQAQAGSKQAREELVERHWNLIWHIVHRFTGRGQDPEDLFQVGAIGLLKAIDRFDVDRGLKFSTYAVPLIMGEIRRHLRDDQPMRIARSLRELGMKVELTRSQMTQKLGRDPTALEISQEIGVDVAEISEAMDAVRPLASLNQPIETPNGSETHLADTIHDTSGETEWLEQMALTQAFEELDERERYILKARFVEGRTQMDVAKRLNVSQVQISRLERKALDRLKVSLADAPMSHDNH</sequence>
<dbReference type="InterPro" id="IPR050239">
    <property type="entry name" value="Sigma-70_RNA_pol_init_factors"/>
</dbReference>
<feature type="domain" description="RNA polymerase sigma-70" evidence="8">
    <location>
        <begin position="217"/>
        <end position="243"/>
    </location>
</feature>
<keyword evidence="1" id="KW-0749">Sporulation</keyword>
<dbReference type="GO" id="GO:0003677">
    <property type="term" value="F:DNA binding"/>
    <property type="evidence" value="ECO:0007669"/>
    <property type="project" value="UniProtKB-KW"/>
</dbReference>
<evidence type="ECO:0000259" key="8">
    <source>
        <dbReference type="PROSITE" id="PS00716"/>
    </source>
</evidence>
<dbReference type="NCBIfam" id="TIGR02937">
    <property type="entry name" value="sigma70-ECF"/>
    <property type="match status" value="1"/>
</dbReference>
<dbReference type="InterPro" id="IPR013325">
    <property type="entry name" value="RNA_pol_sigma_r2"/>
</dbReference>
<dbReference type="GO" id="GO:0006352">
    <property type="term" value="P:DNA-templated transcription initiation"/>
    <property type="evidence" value="ECO:0007669"/>
    <property type="project" value="InterPro"/>
</dbReference>
<dbReference type="InterPro" id="IPR014284">
    <property type="entry name" value="RNA_pol_sigma-70_dom"/>
</dbReference>
<protein>
    <recommendedName>
        <fullName evidence="6">RNA polymerase sigma factor</fullName>
    </recommendedName>
</protein>
<name>A0A2T2XGB6_9FIRM</name>
<dbReference type="SUPFAM" id="SSF88946">
    <property type="entry name" value="Sigma2 domain of RNA polymerase sigma factors"/>
    <property type="match status" value="1"/>
</dbReference>
<dbReference type="NCBIfam" id="TIGR02980">
    <property type="entry name" value="SigBFG"/>
    <property type="match status" value="1"/>
</dbReference>
<dbReference type="Gene3D" id="1.20.120.1810">
    <property type="match status" value="1"/>
</dbReference>
<keyword evidence="5 6" id="KW-0804">Transcription</keyword>
<dbReference type="PROSITE" id="PS00715">
    <property type="entry name" value="SIGMA70_1"/>
    <property type="match status" value="1"/>
</dbReference>
<keyword evidence="2 6" id="KW-0805">Transcription regulation</keyword>
<dbReference type="Gene3D" id="1.20.140.160">
    <property type="match status" value="1"/>
</dbReference>
<evidence type="ECO:0000256" key="6">
    <source>
        <dbReference type="RuleBase" id="RU362124"/>
    </source>
</evidence>
<dbReference type="PRINTS" id="PR00046">
    <property type="entry name" value="SIGMA70FCT"/>
</dbReference>
<organism evidence="9 10">
    <name type="scientific">Sulfobacillus benefaciens</name>
    <dbReference type="NCBI Taxonomy" id="453960"/>
    <lineage>
        <taxon>Bacteria</taxon>
        <taxon>Bacillati</taxon>
        <taxon>Bacillota</taxon>
        <taxon>Clostridia</taxon>
        <taxon>Eubacteriales</taxon>
        <taxon>Clostridiales Family XVII. Incertae Sedis</taxon>
        <taxon>Sulfobacillus</taxon>
    </lineage>
</organism>
<evidence type="ECO:0000256" key="1">
    <source>
        <dbReference type="ARBA" id="ARBA00022969"/>
    </source>
</evidence>
<reference evidence="9 10" key="1">
    <citation type="journal article" date="2014" name="BMC Genomics">
        <title>Comparison of environmental and isolate Sulfobacillus genomes reveals diverse carbon, sulfur, nitrogen, and hydrogen metabolisms.</title>
        <authorList>
            <person name="Justice N.B."/>
            <person name="Norman A."/>
            <person name="Brown C.T."/>
            <person name="Singh A."/>
            <person name="Thomas B.C."/>
            <person name="Banfield J.F."/>
        </authorList>
    </citation>
    <scope>NUCLEOTIDE SEQUENCE [LARGE SCALE GENOMIC DNA]</scope>
    <source>
        <strain evidence="9">AMDSBA4</strain>
    </source>
</reference>
<dbReference type="EMBL" id="PXYW01000019">
    <property type="protein sequence ID" value="PSR33520.1"/>
    <property type="molecule type" value="Genomic_DNA"/>
</dbReference>
<dbReference type="GO" id="GO:0030435">
    <property type="term" value="P:sporulation resulting in formation of a cellular spore"/>
    <property type="evidence" value="ECO:0007669"/>
    <property type="project" value="UniProtKB-KW"/>
</dbReference>
<dbReference type="PIRSF" id="PIRSF000770">
    <property type="entry name" value="RNA_pol_sigma-SigE/K"/>
    <property type="match status" value="1"/>
</dbReference>
<dbReference type="InterPro" id="IPR013324">
    <property type="entry name" value="RNA_pol_sigma_r3/r4-like"/>
</dbReference>
<dbReference type="InterPro" id="IPR007630">
    <property type="entry name" value="RNA_pol_sigma70_r4"/>
</dbReference>
<dbReference type="Pfam" id="PF04545">
    <property type="entry name" value="Sigma70_r4"/>
    <property type="match status" value="1"/>
</dbReference>
<dbReference type="Pfam" id="PF04539">
    <property type="entry name" value="Sigma70_r3"/>
    <property type="match status" value="1"/>
</dbReference>
<dbReference type="InterPro" id="IPR007624">
    <property type="entry name" value="RNA_pol_sigma70_r3"/>
</dbReference>
<dbReference type="GO" id="GO:0016987">
    <property type="term" value="F:sigma factor activity"/>
    <property type="evidence" value="ECO:0007669"/>
    <property type="project" value="UniProtKB-KW"/>
</dbReference>
<feature type="domain" description="RNA polymerase sigma-70" evidence="7">
    <location>
        <begin position="57"/>
        <end position="70"/>
    </location>
</feature>
<keyword evidence="3 6" id="KW-0731">Sigma factor</keyword>